<comment type="catalytic activity">
    <reaction evidence="5">
        <text>D-xylose + NADP(+) = D-xylono-1,5-lactone + NADPH + H(+)</text>
        <dbReference type="Rhea" id="RHEA:22000"/>
        <dbReference type="ChEBI" id="CHEBI:15378"/>
        <dbReference type="ChEBI" id="CHEBI:15867"/>
        <dbReference type="ChEBI" id="CHEBI:53455"/>
        <dbReference type="ChEBI" id="CHEBI:57783"/>
        <dbReference type="ChEBI" id="CHEBI:58349"/>
        <dbReference type="EC" id="1.1.1.179"/>
    </reaction>
</comment>
<feature type="domain" description="Gfo/Idh/MocA-like oxidoreductase N-terminal" evidence="7">
    <location>
        <begin position="38"/>
        <end position="171"/>
    </location>
</feature>
<evidence type="ECO:0000313" key="10">
    <source>
        <dbReference type="Proteomes" id="UP000009131"/>
    </source>
</evidence>
<dbReference type="InterPro" id="IPR055170">
    <property type="entry name" value="GFO_IDH_MocA-like_dom"/>
</dbReference>
<gene>
    <name evidence="9" type="primary">Mo05732</name>
    <name evidence="9" type="ORF">E5Q_05732</name>
</gene>
<dbReference type="HOGENOM" id="CLU_023194_7_2_1"/>
<dbReference type="FunCoup" id="G7E883">
    <property type="interactions" value="3"/>
</dbReference>
<evidence type="ECO:0000256" key="3">
    <source>
        <dbReference type="ARBA" id="ARBA00038984"/>
    </source>
</evidence>
<dbReference type="Gene3D" id="3.40.50.720">
    <property type="entry name" value="NAD(P)-binding Rossmann-like Domain"/>
    <property type="match status" value="1"/>
</dbReference>
<comment type="similarity">
    <text evidence="1">Belongs to the Gfo/Idh/MocA family.</text>
</comment>
<evidence type="ECO:0000259" key="8">
    <source>
        <dbReference type="Pfam" id="PF22725"/>
    </source>
</evidence>
<dbReference type="EC" id="1.1.1.179" evidence="3"/>
<keyword evidence="10" id="KW-1185">Reference proteome</keyword>
<sequence>MVGTLPSAFHPDDHDGKINTAPDGPTPDRRTGKPIDLKWGILATGGISQSFTKDILISPKTREVQDITHHVVAAASRSKAKAQEFVDTYCKTIDAQQAGVSTQAFGSYEELVACDEVQIVYIGSPHSHHFEHAKLCLNAGKHVLCEKPLTVNAAQAEELVRLAREKKLFFMEAVWTRFFPIMYEIQARIRAGDIGDVTHVHAEFAMNASVDSLADTERLIDPKLAGGSLLDMGPYPLLHVLLAQLHPLLASQGKQDSQEPIPLPKIAASSVFGSKKLADRVGGPIDEATTAILTWPSAHAGEGADEVETVISTSFRREGDPQRVVQIQGTRGTISISSTPCRPTAYKLRSWASPSSMTYGATAEHQEEHTFELPGGIHGFGFEADCCARAIRAGEIEHSRMPHRETILQMKIFDEIRGQTGLTYPESIEAV</sequence>
<keyword evidence="2" id="KW-0560">Oxidoreductase</keyword>
<comment type="caution">
    <text evidence="9">The sequence shown here is derived from an EMBL/GenBank/DDBJ whole genome shotgun (WGS) entry which is preliminary data.</text>
</comment>
<dbReference type="InterPro" id="IPR036291">
    <property type="entry name" value="NAD(P)-bd_dom_sf"/>
</dbReference>
<protein>
    <recommendedName>
        <fullName evidence="3">D-xylose 1-dehydrogenase (NADP(+), D-xylono-1,5-lactone-forming)</fullName>
        <ecNumber evidence="3">1.1.1.179</ecNumber>
    </recommendedName>
    <alternativeName>
        <fullName evidence="4">D-xylose-NADP dehydrogenase</fullName>
    </alternativeName>
</protein>
<organism evidence="9 10">
    <name type="scientific">Mixia osmundae (strain CBS 9802 / IAM 14324 / JCM 22182 / KY 12970)</name>
    <dbReference type="NCBI Taxonomy" id="764103"/>
    <lineage>
        <taxon>Eukaryota</taxon>
        <taxon>Fungi</taxon>
        <taxon>Dikarya</taxon>
        <taxon>Basidiomycota</taxon>
        <taxon>Pucciniomycotina</taxon>
        <taxon>Mixiomycetes</taxon>
        <taxon>Mixiales</taxon>
        <taxon>Mixiaceae</taxon>
        <taxon>Mixia</taxon>
    </lineage>
</organism>
<reference evidence="9 10" key="1">
    <citation type="journal article" date="2011" name="J. Gen. Appl. Microbiol.">
        <title>Draft genome sequencing of the enigmatic basidiomycete Mixia osmundae.</title>
        <authorList>
            <person name="Nishida H."/>
            <person name="Nagatsuka Y."/>
            <person name="Sugiyama J."/>
        </authorList>
    </citation>
    <scope>NUCLEOTIDE SEQUENCE [LARGE SCALE GENOMIC DNA]</scope>
    <source>
        <strain evidence="10">CBS 9802 / IAM 14324 / JCM 22182 / KY 12970</strain>
    </source>
</reference>
<feature type="region of interest" description="Disordered" evidence="6">
    <location>
        <begin position="1"/>
        <end position="34"/>
    </location>
</feature>
<dbReference type="RefSeq" id="XP_014570984.1">
    <property type="nucleotide sequence ID" value="XM_014715498.1"/>
</dbReference>
<evidence type="ECO:0000256" key="1">
    <source>
        <dbReference type="ARBA" id="ARBA00010928"/>
    </source>
</evidence>
<proteinExistence type="inferred from homology"/>
<dbReference type="PANTHER" id="PTHR22604">
    <property type="entry name" value="OXIDOREDUCTASES"/>
    <property type="match status" value="1"/>
</dbReference>
<evidence type="ECO:0000259" key="7">
    <source>
        <dbReference type="Pfam" id="PF01408"/>
    </source>
</evidence>
<evidence type="ECO:0000256" key="6">
    <source>
        <dbReference type="SAM" id="MobiDB-lite"/>
    </source>
</evidence>
<feature type="domain" description="GFO/IDH/MocA-like oxidoreductase" evidence="8">
    <location>
        <begin position="184"/>
        <end position="334"/>
    </location>
</feature>
<dbReference type="EMBL" id="BABT02000170">
    <property type="protein sequence ID" value="GAA99043.1"/>
    <property type="molecule type" value="Genomic_DNA"/>
</dbReference>
<dbReference type="GO" id="GO:0047837">
    <property type="term" value="F:D-xylose 1-dehydrogenase (NADP+) activity"/>
    <property type="evidence" value="ECO:0007669"/>
    <property type="project" value="UniProtKB-EC"/>
</dbReference>
<dbReference type="SUPFAM" id="SSF51735">
    <property type="entry name" value="NAD(P)-binding Rossmann-fold domains"/>
    <property type="match status" value="1"/>
</dbReference>
<dbReference type="STRING" id="764103.G7E883"/>
<dbReference type="eggNOG" id="KOG2741">
    <property type="taxonomic scope" value="Eukaryota"/>
</dbReference>
<dbReference type="Pfam" id="PF01408">
    <property type="entry name" value="GFO_IDH_MocA"/>
    <property type="match status" value="1"/>
</dbReference>
<evidence type="ECO:0000256" key="4">
    <source>
        <dbReference type="ARBA" id="ARBA00042988"/>
    </source>
</evidence>
<evidence type="ECO:0000256" key="2">
    <source>
        <dbReference type="ARBA" id="ARBA00023002"/>
    </source>
</evidence>
<dbReference type="PANTHER" id="PTHR22604:SF105">
    <property type="entry name" value="TRANS-1,2-DIHYDROBENZENE-1,2-DIOL DEHYDROGENASE"/>
    <property type="match status" value="1"/>
</dbReference>
<dbReference type="InterPro" id="IPR050984">
    <property type="entry name" value="Gfo/Idh/MocA_domain"/>
</dbReference>
<dbReference type="InParanoid" id="G7E883"/>
<dbReference type="AlphaFoldDB" id="G7E883"/>
<dbReference type="Gene3D" id="3.30.360.10">
    <property type="entry name" value="Dihydrodipicolinate Reductase, domain 2"/>
    <property type="match status" value="1"/>
</dbReference>
<dbReference type="OMA" id="CPSKYRI"/>
<name>G7E883_MIXOS</name>
<dbReference type="OrthoDB" id="2129491at2759"/>
<reference evidence="9 10" key="2">
    <citation type="journal article" date="2012" name="Open Biol.">
        <title>Characteristics of nucleosomes and linker DNA regions on the genome of the basidiomycete Mixia osmundae revealed by mono- and dinucleosome mapping.</title>
        <authorList>
            <person name="Nishida H."/>
            <person name="Kondo S."/>
            <person name="Matsumoto T."/>
            <person name="Suzuki Y."/>
            <person name="Yoshikawa H."/>
            <person name="Taylor T.D."/>
            <person name="Sugiyama J."/>
        </authorList>
    </citation>
    <scope>NUCLEOTIDE SEQUENCE [LARGE SCALE GENOMIC DNA]</scope>
    <source>
        <strain evidence="10">CBS 9802 / IAM 14324 / JCM 22182 / KY 12970</strain>
    </source>
</reference>
<evidence type="ECO:0000256" key="5">
    <source>
        <dbReference type="ARBA" id="ARBA00049233"/>
    </source>
</evidence>
<accession>G7E883</accession>
<dbReference type="InterPro" id="IPR000683">
    <property type="entry name" value="Gfo/Idh/MocA-like_OxRdtase_N"/>
</dbReference>
<evidence type="ECO:0000313" key="9">
    <source>
        <dbReference type="EMBL" id="GAA99043.1"/>
    </source>
</evidence>
<dbReference type="GO" id="GO:0000166">
    <property type="term" value="F:nucleotide binding"/>
    <property type="evidence" value="ECO:0007669"/>
    <property type="project" value="InterPro"/>
</dbReference>
<dbReference type="Pfam" id="PF22725">
    <property type="entry name" value="GFO_IDH_MocA_C3"/>
    <property type="match status" value="1"/>
</dbReference>
<dbReference type="Proteomes" id="UP000009131">
    <property type="component" value="Unassembled WGS sequence"/>
</dbReference>
<dbReference type="SUPFAM" id="SSF55347">
    <property type="entry name" value="Glyceraldehyde-3-phosphate dehydrogenase-like, C-terminal domain"/>
    <property type="match status" value="1"/>
</dbReference>